<protein>
    <recommendedName>
        <fullName evidence="8">Nuclear control of ATPase protein 2</fullName>
    </recommendedName>
</protein>
<evidence type="ECO:0000256" key="1">
    <source>
        <dbReference type="ARBA" id="ARBA00004225"/>
    </source>
</evidence>
<reference evidence="6" key="2">
    <citation type="journal article" date="2023" name="IMA Fungus">
        <title>Comparative genomic study of the Penicillium genus elucidates a diverse pangenome and 15 lateral gene transfer events.</title>
        <authorList>
            <person name="Petersen C."/>
            <person name="Sorensen T."/>
            <person name="Nielsen M.R."/>
            <person name="Sondergaard T.E."/>
            <person name="Sorensen J.L."/>
            <person name="Fitzpatrick D.A."/>
            <person name="Frisvad J.C."/>
            <person name="Nielsen K.L."/>
        </authorList>
    </citation>
    <scope>NUCLEOTIDE SEQUENCE</scope>
    <source>
        <strain evidence="6">IBT 30761</strain>
    </source>
</reference>
<proteinExistence type="predicted"/>
<dbReference type="GeneID" id="81360567"/>
<accession>A0A9W9EYN4</accession>
<dbReference type="InterPro" id="IPR013946">
    <property type="entry name" value="NCA2-like"/>
</dbReference>
<keyword evidence="2" id="KW-0812">Transmembrane</keyword>
<organism evidence="6 7">
    <name type="scientific">Penicillium argentinense</name>
    <dbReference type="NCBI Taxonomy" id="1131581"/>
    <lineage>
        <taxon>Eukaryota</taxon>
        <taxon>Fungi</taxon>
        <taxon>Dikarya</taxon>
        <taxon>Ascomycota</taxon>
        <taxon>Pezizomycotina</taxon>
        <taxon>Eurotiomycetes</taxon>
        <taxon>Eurotiomycetidae</taxon>
        <taxon>Eurotiales</taxon>
        <taxon>Aspergillaceae</taxon>
        <taxon>Penicillium</taxon>
    </lineage>
</organism>
<dbReference type="Proteomes" id="UP001149074">
    <property type="component" value="Unassembled WGS sequence"/>
</dbReference>
<dbReference type="Pfam" id="PF08637">
    <property type="entry name" value="NCA2"/>
    <property type="match status" value="1"/>
</dbReference>
<gene>
    <name evidence="6" type="ORF">N7532_009097</name>
</gene>
<keyword evidence="7" id="KW-1185">Reference proteome</keyword>
<dbReference type="GO" id="GO:0005741">
    <property type="term" value="C:mitochondrial outer membrane"/>
    <property type="evidence" value="ECO:0007669"/>
    <property type="project" value="TreeGrafter"/>
</dbReference>
<dbReference type="OrthoDB" id="413313at2759"/>
<evidence type="ECO:0000256" key="5">
    <source>
        <dbReference type="ARBA" id="ARBA00023136"/>
    </source>
</evidence>
<dbReference type="PANTHER" id="PTHR28234">
    <property type="entry name" value="NUCLEAR CONTROL OF ATPASE PROTEIN 2"/>
    <property type="match status" value="1"/>
</dbReference>
<evidence type="ECO:0000256" key="3">
    <source>
        <dbReference type="ARBA" id="ARBA00022989"/>
    </source>
</evidence>
<sequence>MSVVQENACYVSSQLDRLQQQHPRSDETLYSAKDAPEGHFQRLQQVVHSISVTSKTQPLLSADRLADLLSDPVCSSSPSNVVATTGAEDHVSDQLWLVAGKAAVQTSGMVMHTLLKHTIRIHNEIHYWDEILGSVWYSGMYAAQTSPVRLWHWTREIYTTPLDHQHSSESLSRSMAARWACFYQIARQSISESPARWSLSVPIRSSRSEARKKRDRLLAMKDISTSSLGLLMEVWHSFHADASISSESVFSGGKWQDIVYRTIALTEAILQHGVDQSDAPSFEQQVFTTIEKDITSLETQRNGFSPTAESVRLIERLVRVLRATLPDYEATITNHIEINGRPNGVIRYWLPVMAALFSSSASLRFILLRQDEILQWIMNIGSTIIDFGQNWVLDPIHKLIGTIRHDEKSEIAIMSKDSLVADRASLERMVIDFVRDRPDLSPGSMVAEDAMAITNAVREGDLTPVLKAYERDLRAPFKGTVRGDLIRALLIQIQKTKVDVEIAISGINALLKSQELVFGFVGLTPGILVSYSSLRWLFGAFGSRRGLQRGKRQSDLRRGLRNASRILTSASTENGVASFKDSGRLICEAENLLQKVQLVLGGVQYREFREDIQDLLDVQSGIEKQLRVVERMRWTYCH</sequence>
<comment type="caution">
    <text evidence="6">The sequence shown here is derived from an EMBL/GenBank/DDBJ whole genome shotgun (WGS) entry which is preliminary data.</text>
</comment>
<keyword evidence="3" id="KW-1133">Transmembrane helix</keyword>
<comment type="subcellular location">
    <subcellularLocation>
        <location evidence="1">Mitochondrion membrane</location>
        <topology evidence="1">Multi-pass membrane protein</topology>
    </subcellularLocation>
</comment>
<dbReference type="EMBL" id="JAPQKI010000009">
    <property type="protein sequence ID" value="KAJ5090413.1"/>
    <property type="molecule type" value="Genomic_DNA"/>
</dbReference>
<evidence type="ECO:0000313" key="6">
    <source>
        <dbReference type="EMBL" id="KAJ5090413.1"/>
    </source>
</evidence>
<dbReference type="RefSeq" id="XP_056472394.1">
    <property type="nucleotide sequence ID" value="XM_056621588.1"/>
</dbReference>
<keyword evidence="5" id="KW-0472">Membrane</keyword>
<dbReference type="AlphaFoldDB" id="A0A9W9EYN4"/>
<evidence type="ECO:0000256" key="4">
    <source>
        <dbReference type="ARBA" id="ARBA00023128"/>
    </source>
</evidence>
<reference evidence="6" key="1">
    <citation type="submission" date="2022-11" db="EMBL/GenBank/DDBJ databases">
        <authorList>
            <person name="Petersen C."/>
        </authorList>
    </citation>
    <scope>NUCLEOTIDE SEQUENCE</scope>
    <source>
        <strain evidence="6">IBT 30761</strain>
    </source>
</reference>
<evidence type="ECO:0008006" key="8">
    <source>
        <dbReference type="Google" id="ProtNLM"/>
    </source>
</evidence>
<evidence type="ECO:0000313" key="7">
    <source>
        <dbReference type="Proteomes" id="UP001149074"/>
    </source>
</evidence>
<dbReference type="PANTHER" id="PTHR28234:SF1">
    <property type="entry name" value="NUCLEAR CONTROL OF ATPASE PROTEIN 2"/>
    <property type="match status" value="1"/>
</dbReference>
<keyword evidence="4" id="KW-0496">Mitochondrion</keyword>
<evidence type="ECO:0000256" key="2">
    <source>
        <dbReference type="ARBA" id="ARBA00022692"/>
    </source>
</evidence>
<name>A0A9W9EYN4_9EURO</name>